<organism evidence="1 2">
    <name type="scientific">Durusdinium trenchii</name>
    <dbReference type="NCBI Taxonomy" id="1381693"/>
    <lineage>
        <taxon>Eukaryota</taxon>
        <taxon>Sar</taxon>
        <taxon>Alveolata</taxon>
        <taxon>Dinophyceae</taxon>
        <taxon>Suessiales</taxon>
        <taxon>Symbiodiniaceae</taxon>
        <taxon>Durusdinium</taxon>
    </lineage>
</organism>
<dbReference type="EMBL" id="CAXAMN010021225">
    <property type="protein sequence ID" value="CAK9057380.1"/>
    <property type="molecule type" value="Genomic_DNA"/>
</dbReference>
<gene>
    <name evidence="1" type="ORF">CCMP2556_LOCUS28313</name>
</gene>
<accession>A0ABP0N547</accession>
<protein>
    <submittedName>
        <fullName evidence="1">Uncharacterized protein</fullName>
    </submittedName>
</protein>
<dbReference type="Proteomes" id="UP001642484">
    <property type="component" value="Unassembled WGS sequence"/>
</dbReference>
<evidence type="ECO:0000313" key="2">
    <source>
        <dbReference type="Proteomes" id="UP001642484"/>
    </source>
</evidence>
<sequence length="198" mass="21650">MSNHSNHLRCVLTVTLENMSVHAPVPLPPLQNNSQYCMKHPVVQPSGTCSVREDGREVGGSSPARELVRKFVRDMLNGKNATIPPAWPGMCGQNVIVSLDKRMKKLCVRSSDPTADVSVQLAVPLTSIASIAFGCCSPGEGRLMATELSVTIFLDEGYGPSIVLEFIDLEERDTFAICLSMFVDGRKVEVDCREKRSL</sequence>
<name>A0ABP0N547_9DINO</name>
<keyword evidence="2" id="KW-1185">Reference proteome</keyword>
<reference evidence="1 2" key="1">
    <citation type="submission" date="2024-02" db="EMBL/GenBank/DDBJ databases">
        <authorList>
            <person name="Chen Y."/>
            <person name="Shah S."/>
            <person name="Dougan E. K."/>
            <person name="Thang M."/>
            <person name="Chan C."/>
        </authorList>
    </citation>
    <scope>NUCLEOTIDE SEQUENCE [LARGE SCALE GENOMIC DNA]</scope>
</reference>
<proteinExistence type="predicted"/>
<comment type="caution">
    <text evidence="1">The sequence shown here is derived from an EMBL/GenBank/DDBJ whole genome shotgun (WGS) entry which is preliminary data.</text>
</comment>
<evidence type="ECO:0000313" key="1">
    <source>
        <dbReference type="EMBL" id="CAK9057380.1"/>
    </source>
</evidence>